<comment type="subcellular location">
    <subcellularLocation>
        <location evidence="1">Nucleus</location>
    </subcellularLocation>
</comment>
<dbReference type="GO" id="GO:0003690">
    <property type="term" value="F:double-stranded DNA binding"/>
    <property type="evidence" value="ECO:0007669"/>
    <property type="project" value="TreeGrafter"/>
</dbReference>
<dbReference type="PANTHER" id="PTHR12415:SF0">
    <property type="entry name" value="TYROSYL-DNA PHOSPHODIESTERASE 1"/>
    <property type="match status" value="1"/>
</dbReference>
<evidence type="ECO:0000256" key="1">
    <source>
        <dbReference type="ARBA" id="ARBA00004123"/>
    </source>
</evidence>
<reference evidence="13" key="1">
    <citation type="submission" date="2023-06" db="EMBL/GenBank/DDBJ databases">
        <title>Genome-scale phylogeny and comparative genomics of the fungal order Sordariales.</title>
        <authorList>
            <consortium name="Lawrence Berkeley National Laboratory"/>
            <person name="Hensen N."/>
            <person name="Bonometti L."/>
            <person name="Westerberg I."/>
            <person name="Brannstrom I.O."/>
            <person name="Guillou S."/>
            <person name="Cros-Aarteil S."/>
            <person name="Calhoun S."/>
            <person name="Haridas S."/>
            <person name="Kuo A."/>
            <person name="Mondo S."/>
            <person name="Pangilinan J."/>
            <person name="Riley R."/>
            <person name="Labutti K."/>
            <person name="Andreopoulos B."/>
            <person name="Lipzen A."/>
            <person name="Chen C."/>
            <person name="Yanf M."/>
            <person name="Daum C."/>
            <person name="Ng V."/>
            <person name="Clum A."/>
            <person name="Steindorff A."/>
            <person name="Ohm R."/>
            <person name="Martin F."/>
            <person name="Silar P."/>
            <person name="Natvig D."/>
            <person name="Lalanne C."/>
            <person name="Gautier V."/>
            <person name="Ament-Velasquez S.L."/>
            <person name="Kruys A."/>
            <person name="Hutchinson M.I."/>
            <person name="Powell A.J."/>
            <person name="Barry K."/>
            <person name="Miller A.N."/>
            <person name="Grigoriev I.V."/>
            <person name="Debuchy R."/>
            <person name="Gladieux P."/>
            <person name="Thoren M.H."/>
            <person name="Johannesson H."/>
        </authorList>
    </citation>
    <scope>NUCLEOTIDE SEQUENCE</scope>
    <source>
        <strain evidence="13">CBS 606.72</strain>
    </source>
</reference>
<keyword evidence="14" id="KW-1185">Reference proteome</keyword>
<dbReference type="GO" id="GO:0004527">
    <property type="term" value="F:exonuclease activity"/>
    <property type="evidence" value="ECO:0007669"/>
    <property type="project" value="UniProtKB-KW"/>
</dbReference>
<evidence type="ECO:0000256" key="3">
    <source>
        <dbReference type="ARBA" id="ARBA00022722"/>
    </source>
</evidence>
<dbReference type="SUPFAM" id="SSF56024">
    <property type="entry name" value="Phospholipase D/nuclease"/>
    <property type="match status" value="2"/>
</dbReference>
<evidence type="ECO:0000256" key="2">
    <source>
        <dbReference type="ARBA" id="ARBA00010205"/>
    </source>
</evidence>
<feature type="region of interest" description="Disordered" evidence="12">
    <location>
        <begin position="1"/>
        <end position="59"/>
    </location>
</feature>
<evidence type="ECO:0000256" key="12">
    <source>
        <dbReference type="SAM" id="MobiDB-lite"/>
    </source>
</evidence>
<dbReference type="GO" id="GO:0017005">
    <property type="term" value="F:3'-tyrosyl-DNA phosphodiesterase activity"/>
    <property type="evidence" value="ECO:0007669"/>
    <property type="project" value="TreeGrafter"/>
</dbReference>
<dbReference type="Gene3D" id="3.30.870.10">
    <property type="entry name" value="Endonuclease Chain A"/>
    <property type="match status" value="2"/>
</dbReference>
<keyword evidence="6" id="KW-0269">Exonuclease</keyword>
<evidence type="ECO:0000256" key="4">
    <source>
        <dbReference type="ARBA" id="ARBA00022763"/>
    </source>
</evidence>
<feature type="site" description="Interaction with DNA" evidence="11">
    <location>
        <position position="459"/>
    </location>
</feature>
<dbReference type="CDD" id="cd09123">
    <property type="entry name" value="PLDc_Tdp1_2"/>
    <property type="match status" value="1"/>
</dbReference>
<dbReference type="FunFam" id="3.30.870.10:FF:000038">
    <property type="entry name" value="Probable tyrosyl-DNA phosphodiesterase"/>
    <property type="match status" value="1"/>
</dbReference>
<dbReference type="PANTHER" id="PTHR12415">
    <property type="entry name" value="TYROSYL-DNA PHOSPHODIESTERASE 1"/>
    <property type="match status" value="1"/>
</dbReference>
<comment type="similarity">
    <text evidence="2">Belongs to the tyrosyl-DNA phosphodiesterase family.</text>
</comment>
<feature type="binding site" evidence="10">
    <location>
        <position position="435"/>
    </location>
    <ligand>
        <name>substrate</name>
    </ligand>
</feature>
<dbReference type="AlphaFoldDB" id="A0AA39X5E3"/>
<keyword evidence="8" id="KW-0539">Nucleus</keyword>
<accession>A0AA39X5E3</accession>
<keyword evidence="3" id="KW-0540">Nuclease</keyword>
<dbReference type="GO" id="GO:0006281">
    <property type="term" value="P:DNA repair"/>
    <property type="evidence" value="ECO:0007669"/>
    <property type="project" value="UniProtKB-KW"/>
</dbReference>
<feature type="active site" description="Nucleophile" evidence="9">
    <location>
        <position position="185"/>
    </location>
</feature>
<evidence type="ECO:0000256" key="10">
    <source>
        <dbReference type="PIRSR" id="PIRSR610347-2"/>
    </source>
</evidence>
<evidence type="ECO:0000256" key="6">
    <source>
        <dbReference type="ARBA" id="ARBA00022839"/>
    </source>
</evidence>
<dbReference type="EMBL" id="JAULSU010000002">
    <property type="protein sequence ID" value="KAK0627520.1"/>
    <property type="molecule type" value="Genomic_DNA"/>
</dbReference>
<protein>
    <submittedName>
        <fullName evidence="13">Tyrosyl-DNA phosphodiesterase I</fullName>
    </submittedName>
</protein>
<evidence type="ECO:0000313" key="13">
    <source>
        <dbReference type="EMBL" id="KAK0627520.1"/>
    </source>
</evidence>
<proteinExistence type="inferred from homology"/>
<keyword evidence="5" id="KW-0378">Hydrolase</keyword>
<evidence type="ECO:0000256" key="5">
    <source>
        <dbReference type="ARBA" id="ARBA00022801"/>
    </source>
</evidence>
<comment type="caution">
    <text evidence="13">The sequence shown here is derived from an EMBL/GenBank/DDBJ whole genome shotgun (WGS) entry which is preliminary data.</text>
</comment>
<keyword evidence="7" id="KW-0234">DNA repair</keyword>
<organism evidence="13 14">
    <name type="scientific">Immersiella caudata</name>
    <dbReference type="NCBI Taxonomy" id="314043"/>
    <lineage>
        <taxon>Eukaryota</taxon>
        <taxon>Fungi</taxon>
        <taxon>Dikarya</taxon>
        <taxon>Ascomycota</taxon>
        <taxon>Pezizomycotina</taxon>
        <taxon>Sordariomycetes</taxon>
        <taxon>Sordariomycetidae</taxon>
        <taxon>Sordariales</taxon>
        <taxon>Lasiosphaeriaceae</taxon>
        <taxon>Immersiella</taxon>
    </lineage>
</organism>
<evidence type="ECO:0000313" key="14">
    <source>
        <dbReference type="Proteomes" id="UP001175000"/>
    </source>
</evidence>
<evidence type="ECO:0000256" key="7">
    <source>
        <dbReference type="ARBA" id="ARBA00023204"/>
    </source>
</evidence>
<sequence length="554" mass="61593">MGDANQSTTMDRSAPKLKRILGLAEEPSGGSTPLTLAGRISPPPMKKRRPSKLPATEGTPEVSLTGAEVQEANIVASSRQIFRSPFQLTRIKDLPNELNRDTVTLKDLLGDPLISECWEFNYLHDIDFLMAAFDEDVRHLVKVHLVHGFWKKDDPNKAKLEKQASQHKNVTLHPAHLPEMFGTHHTKMMILLRHDDTVQIIIHTANLIIRDWTNMTQAVWQSPLLPLLPKLPPPDPPSPQIGTGAKFKLDFLNYLRAYDSNRKYKSFGSIIETLTKHDFSSIRGALIGSVPGRHGPDIPTQWGWPALKGSLKSVPVTSQPDGESSIAIQISSIATLGPTDKWLRDTLFPALGGNKKGVDFKIVFPTTDEIRKSLDGYASGGSIHTKTQSAQQKKQLEYLRPMFCHWGNDSAEGKELGEGVAVKEVGRKRAAPHIKTYVRFGEREGERIDWALVTSANLSKQAWGEARGNSGEVRIASYELGVLVWPGLYAEDAVMKASFLQDTVADKGEGSGSVVSLRIPYNLPLQHYAKHEVPWVATADHNEPDWKGQIWQHR</sequence>
<dbReference type="GO" id="GO:0005634">
    <property type="term" value="C:nucleus"/>
    <property type="evidence" value="ECO:0007669"/>
    <property type="project" value="UniProtKB-SubCell"/>
</dbReference>
<evidence type="ECO:0000256" key="9">
    <source>
        <dbReference type="PIRSR" id="PIRSR610347-1"/>
    </source>
</evidence>
<evidence type="ECO:0000256" key="11">
    <source>
        <dbReference type="PIRSR" id="PIRSR610347-3"/>
    </source>
</evidence>
<name>A0AA39X5E3_9PEZI</name>
<feature type="active site" description="Proton donor/acceptor" evidence="9">
    <location>
        <position position="433"/>
    </location>
</feature>
<gene>
    <name evidence="13" type="ORF">B0T14DRAFT_512791</name>
</gene>
<dbReference type="Pfam" id="PF06087">
    <property type="entry name" value="Tyr-DNA_phospho"/>
    <property type="match status" value="1"/>
</dbReference>
<keyword evidence="4" id="KW-0227">DNA damage</keyword>
<feature type="compositionally biased region" description="Polar residues" evidence="12">
    <location>
        <begin position="1"/>
        <end position="11"/>
    </location>
</feature>
<dbReference type="GO" id="GO:0003697">
    <property type="term" value="F:single-stranded DNA binding"/>
    <property type="evidence" value="ECO:0007669"/>
    <property type="project" value="TreeGrafter"/>
</dbReference>
<evidence type="ECO:0000256" key="8">
    <source>
        <dbReference type="ARBA" id="ARBA00023242"/>
    </source>
</evidence>
<feature type="binding site" evidence="10">
    <location>
        <position position="187"/>
    </location>
    <ligand>
        <name>substrate</name>
    </ligand>
</feature>
<dbReference type="InterPro" id="IPR010347">
    <property type="entry name" value="Tdp1"/>
</dbReference>
<dbReference type="Proteomes" id="UP001175000">
    <property type="component" value="Unassembled WGS sequence"/>
</dbReference>